<dbReference type="STRING" id="145388.A0A0D2KMI0"/>
<proteinExistence type="predicted"/>
<sequence length="73" mass="8308">MKAKFSRSHTHAHKHTYGGYNAWYNVFDNKLKRRVYGEYAETYIHGGDSCGIHASGAGFDKVDAIERITLPVY</sequence>
<evidence type="ECO:0000313" key="1">
    <source>
        <dbReference type="EMBL" id="KIY96928.1"/>
    </source>
</evidence>
<gene>
    <name evidence="1" type="ORF">MNEG_11036</name>
</gene>
<reference evidence="1 2" key="1">
    <citation type="journal article" date="2013" name="BMC Genomics">
        <title>Reconstruction of the lipid metabolism for the microalga Monoraphidium neglectum from its genome sequence reveals characteristics suitable for biofuel production.</title>
        <authorList>
            <person name="Bogen C."/>
            <person name="Al-Dilaimi A."/>
            <person name="Albersmeier A."/>
            <person name="Wichmann J."/>
            <person name="Grundmann M."/>
            <person name="Rupp O."/>
            <person name="Lauersen K.J."/>
            <person name="Blifernez-Klassen O."/>
            <person name="Kalinowski J."/>
            <person name="Goesmann A."/>
            <person name="Mussgnug J.H."/>
            <person name="Kruse O."/>
        </authorList>
    </citation>
    <scope>NUCLEOTIDE SEQUENCE [LARGE SCALE GENOMIC DNA]</scope>
    <source>
        <strain evidence="1 2">SAG 48.87</strain>
    </source>
</reference>
<dbReference type="Proteomes" id="UP000054498">
    <property type="component" value="Unassembled WGS sequence"/>
</dbReference>
<dbReference type="OrthoDB" id="566238at2759"/>
<accession>A0A0D2KMI0</accession>
<dbReference type="AlphaFoldDB" id="A0A0D2KMI0"/>
<protein>
    <submittedName>
        <fullName evidence="1">Uncharacterized protein</fullName>
    </submittedName>
</protein>
<keyword evidence="2" id="KW-1185">Reference proteome</keyword>
<dbReference type="RefSeq" id="XP_013895948.1">
    <property type="nucleotide sequence ID" value="XM_014040494.1"/>
</dbReference>
<organism evidence="1 2">
    <name type="scientific">Monoraphidium neglectum</name>
    <dbReference type="NCBI Taxonomy" id="145388"/>
    <lineage>
        <taxon>Eukaryota</taxon>
        <taxon>Viridiplantae</taxon>
        <taxon>Chlorophyta</taxon>
        <taxon>core chlorophytes</taxon>
        <taxon>Chlorophyceae</taxon>
        <taxon>CS clade</taxon>
        <taxon>Sphaeropleales</taxon>
        <taxon>Selenastraceae</taxon>
        <taxon>Monoraphidium</taxon>
    </lineage>
</organism>
<evidence type="ECO:0000313" key="2">
    <source>
        <dbReference type="Proteomes" id="UP000054498"/>
    </source>
</evidence>
<dbReference type="GeneID" id="25728258"/>
<dbReference type="KEGG" id="mng:MNEG_11036"/>
<name>A0A0D2KMI0_9CHLO</name>
<dbReference type="EMBL" id="KK102784">
    <property type="protein sequence ID" value="KIY96928.1"/>
    <property type="molecule type" value="Genomic_DNA"/>
</dbReference>